<dbReference type="InterPro" id="IPR036388">
    <property type="entry name" value="WH-like_DNA-bd_sf"/>
</dbReference>
<evidence type="ECO:0000256" key="3">
    <source>
        <dbReference type="ARBA" id="ARBA00023125"/>
    </source>
</evidence>
<evidence type="ECO:0000313" key="7">
    <source>
        <dbReference type="Proteomes" id="UP000243073"/>
    </source>
</evidence>
<reference evidence="6 7" key="1">
    <citation type="submission" date="2016-07" db="EMBL/GenBank/DDBJ databases">
        <title>Draft Genome Sequence of Oceanisphaera psychrotolerans, isolated from coastal sediment samples.</title>
        <authorList>
            <person name="Zhuo S."/>
            <person name="Ruan Z."/>
        </authorList>
    </citation>
    <scope>NUCLEOTIDE SEQUENCE [LARGE SCALE GENOMIC DNA]</scope>
    <source>
        <strain evidence="6 7">LAM-WHM-ZC</strain>
    </source>
</reference>
<dbReference type="InterPro" id="IPR005119">
    <property type="entry name" value="LysR_subst-bd"/>
</dbReference>
<evidence type="ECO:0000313" key="6">
    <source>
        <dbReference type="EMBL" id="OIN09186.1"/>
    </source>
</evidence>
<dbReference type="SUPFAM" id="SSF53850">
    <property type="entry name" value="Periplasmic binding protein-like II"/>
    <property type="match status" value="1"/>
</dbReference>
<comment type="caution">
    <text evidence="6">The sequence shown here is derived from an EMBL/GenBank/DDBJ whole genome shotgun (WGS) entry which is preliminary data.</text>
</comment>
<dbReference type="Gene3D" id="1.10.10.10">
    <property type="entry name" value="Winged helix-like DNA-binding domain superfamily/Winged helix DNA-binding domain"/>
    <property type="match status" value="1"/>
</dbReference>
<dbReference type="EMBL" id="MDKE01000022">
    <property type="protein sequence ID" value="OIN09186.1"/>
    <property type="molecule type" value="Genomic_DNA"/>
</dbReference>
<sequence>MQHALDLELIKTFLTVLDARGFKPAAEQLNKTPAAVSMQIKRLEEILGKRLLERSNQGISLTPAGALLQHKGKRLMALNYELLGDMRENELSGAVNFGAPADYAPTLLKKLLPIFQRDFPRVSPSILLEPSRSLRPRVHSGILDMAIVAREGENQAGHELWAEEVAWFGNAAQPDGRPRVAVLTTNCVLRDKALGDLKACGDNHALVLEAVTVASLRDAVAANFCQAFLPVSVAEGLERSGAFASALFHRLTFEFIAGPALESETAERVALQFRRAMAEQGATA</sequence>
<dbReference type="Gene3D" id="3.40.190.10">
    <property type="entry name" value="Periplasmic binding protein-like II"/>
    <property type="match status" value="2"/>
</dbReference>
<dbReference type="PANTHER" id="PTHR30579:SF7">
    <property type="entry name" value="HTH-TYPE TRANSCRIPTIONAL REGULATOR LRHA-RELATED"/>
    <property type="match status" value="1"/>
</dbReference>
<dbReference type="SUPFAM" id="SSF46785">
    <property type="entry name" value="Winged helix' DNA-binding domain"/>
    <property type="match status" value="1"/>
</dbReference>
<evidence type="ECO:0000259" key="5">
    <source>
        <dbReference type="PROSITE" id="PS50931"/>
    </source>
</evidence>
<dbReference type="GO" id="GO:0003700">
    <property type="term" value="F:DNA-binding transcription factor activity"/>
    <property type="evidence" value="ECO:0007669"/>
    <property type="project" value="InterPro"/>
</dbReference>
<protein>
    <recommendedName>
        <fullName evidence="5">HTH lysR-type domain-containing protein</fullName>
    </recommendedName>
</protein>
<dbReference type="GO" id="GO:0003677">
    <property type="term" value="F:DNA binding"/>
    <property type="evidence" value="ECO:0007669"/>
    <property type="project" value="UniProtKB-KW"/>
</dbReference>
<comment type="similarity">
    <text evidence="1">Belongs to the LysR transcriptional regulatory family.</text>
</comment>
<dbReference type="Pfam" id="PF00126">
    <property type="entry name" value="HTH_1"/>
    <property type="match status" value="1"/>
</dbReference>
<organism evidence="6 7">
    <name type="scientific">Oceanisphaera psychrotolerans</name>
    <dbReference type="NCBI Taxonomy" id="1414654"/>
    <lineage>
        <taxon>Bacteria</taxon>
        <taxon>Pseudomonadati</taxon>
        <taxon>Pseudomonadota</taxon>
        <taxon>Gammaproteobacteria</taxon>
        <taxon>Aeromonadales</taxon>
        <taxon>Aeromonadaceae</taxon>
        <taxon>Oceanisphaera</taxon>
    </lineage>
</organism>
<accession>A0A1J4QFI4</accession>
<feature type="domain" description="HTH lysR-type" evidence="5">
    <location>
        <begin position="5"/>
        <end position="62"/>
    </location>
</feature>
<dbReference type="InterPro" id="IPR050176">
    <property type="entry name" value="LTTR"/>
</dbReference>
<evidence type="ECO:0000256" key="4">
    <source>
        <dbReference type="ARBA" id="ARBA00023163"/>
    </source>
</evidence>
<dbReference type="PANTHER" id="PTHR30579">
    <property type="entry name" value="TRANSCRIPTIONAL REGULATOR"/>
    <property type="match status" value="1"/>
</dbReference>
<dbReference type="Proteomes" id="UP000243073">
    <property type="component" value="Unassembled WGS sequence"/>
</dbReference>
<dbReference type="STRING" id="1414654.BFR47_02655"/>
<keyword evidence="2" id="KW-0805">Transcription regulation</keyword>
<name>A0A1J4QFI4_9GAMM</name>
<dbReference type="CDD" id="cd05466">
    <property type="entry name" value="PBP2_LTTR_substrate"/>
    <property type="match status" value="1"/>
</dbReference>
<dbReference type="Pfam" id="PF03466">
    <property type="entry name" value="LysR_substrate"/>
    <property type="match status" value="1"/>
</dbReference>
<keyword evidence="4" id="KW-0804">Transcription</keyword>
<dbReference type="InterPro" id="IPR036390">
    <property type="entry name" value="WH_DNA-bd_sf"/>
</dbReference>
<keyword evidence="3" id="KW-0238">DNA-binding</keyword>
<evidence type="ECO:0000256" key="1">
    <source>
        <dbReference type="ARBA" id="ARBA00009437"/>
    </source>
</evidence>
<dbReference type="InterPro" id="IPR000847">
    <property type="entry name" value="LysR_HTH_N"/>
</dbReference>
<dbReference type="AlphaFoldDB" id="A0A1J4QFI4"/>
<proteinExistence type="inferred from homology"/>
<gene>
    <name evidence="6" type="ORF">BFR47_02655</name>
</gene>
<dbReference type="OrthoDB" id="8557381at2"/>
<keyword evidence="7" id="KW-1185">Reference proteome</keyword>
<evidence type="ECO:0000256" key="2">
    <source>
        <dbReference type="ARBA" id="ARBA00023015"/>
    </source>
</evidence>
<dbReference type="PROSITE" id="PS50931">
    <property type="entry name" value="HTH_LYSR"/>
    <property type="match status" value="1"/>
</dbReference>